<reference evidence="2" key="2">
    <citation type="submission" date="2011-02" db="EMBL/GenBank/DDBJ databases">
        <title>The complete genome of Pedobacter saltans DSM 12145.</title>
        <authorList>
            <consortium name="US DOE Joint Genome Institute (JGI-PGF)"/>
            <person name="Lucas S."/>
            <person name="Copeland A."/>
            <person name="Lapidus A."/>
            <person name="Bruce D."/>
            <person name="Goodwin L."/>
            <person name="Pitluck S."/>
            <person name="Kyrpides N."/>
            <person name="Mavromatis K."/>
            <person name="Pagani I."/>
            <person name="Ivanova N."/>
            <person name="Ovchinnikova G."/>
            <person name="Lu M."/>
            <person name="Detter J.C."/>
            <person name="Han C."/>
            <person name="Land M."/>
            <person name="Hauser L."/>
            <person name="Markowitz V."/>
            <person name="Cheng J.-F."/>
            <person name="Hugenholtz P."/>
            <person name="Woyke T."/>
            <person name="Wu D."/>
            <person name="Tindall B."/>
            <person name="Pomrenke H.G."/>
            <person name="Brambilla E."/>
            <person name="Klenk H.-P."/>
            <person name="Eisen J.A."/>
        </authorList>
    </citation>
    <scope>NUCLEOTIDE SEQUENCE [LARGE SCALE GENOMIC DNA]</scope>
    <source>
        <strain evidence="2">ATCC 51119 / DSM 12145 / JCM 21818 / LMG 10337 / NBRC 100064 / NCIMB 13643</strain>
    </source>
</reference>
<name>F0S9P9_PSESL</name>
<evidence type="ECO:0000313" key="2">
    <source>
        <dbReference type="Proteomes" id="UP000000310"/>
    </source>
</evidence>
<sequence length="322" mass="37898">MRHYARRVKAIGGYLELQLPSGKEYYPDLIKLNTARNALEYIVKVNQYSLVYVPYYTCEVILEPLKKLGVTFHFYTIDKNLDPIIDFKIAPTECLLYTNYFGIKQTTVNRLSRSIKNLIIDNSQAFFAKPIRGIDTFYSCRKFFGVSDGAYLQTNILLSTKFERDVSVWRVSHLLKSIDLSVEEGYQDYLESRASLSNGAIKRMSKLTERVLKGIDYEECKSIRIRNFKIIHEGLGRYNTLFINLENIDGPMVYPFLINKKIRKKLIDKRIYIATYWPNVLKWTSERMFENYLTEHLVGIPIDHRYNEEDMERILNIVKQMI</sequence>
<dbReference type="RefSeq" id="WP_013631905.1">
    <property type="nucleotide sequence ID" value="NC_015177.1"/>
</dbReference>
<dbReference type="STRING" id="762903.Pedsa_0833"/>
<dbReference type="eggNOG" id="COG0399">
    <property type="taxonomic scope" value="Bacteria"/>
</dbReference>
<dbReference type="AlphaFoldDB" id="F0S9P9"/>
<accession>F0S9P9</accession>
<dbReference type="OrthoDB" id="8955051at2"/>
<dbReference type="KEGG" id="psn:Pedsa_0833"/>
<evidence type="ECO:0008006" key="3">
    <source>
        <dbReference type="Google" id="ProtNLM"/>
    </source>
</evidence>
<reference evidence="1 2" key="1">
    <citation type="journal article" date="2011" name="Stand. Genomic Sci.">
        <title>Complete genome sequence of the gliding, heparinolytic Pedobacter saltans type strain (113).</title>
        <authorList>
            <person name="Liolios K."/>
            <person name="Sikorski J."/>
            <person name="Lu M."/>
            <person name="Nolan M."/>
            <person name="Lapidus A."/>
            <person name="Lucas S."/>
            <person name="Hammon N."/>
            <person name="Deshpande S."/>
            <person name="Cheng J.F."/>
            <person name="Tapia R."/>
            <person name="Han C."/>
            <person name="Goodwin L."/>
            <person name="Pitluck S."/>
            <person name="Huntemann M."/>
            <person name="Ivanova N."/>
            <person name="Pagani I."/>
            <person name="Mavromatis K."/>
            <person name="Ovchinikova G."/>
            <person name="Pati A."/>
            <person name="Chen A."/>
            <person name="Palaniappan K."/>
            <person name="Land M."/>
            <person name="Hauser L."/>
            <person name="Brambilla E.M."/>
            <person name="Kotsyurbenko O."/>
            <person name="Rohde M."/>
            <person name="Tindall B.J."/>
            <person name="Abt B."/>
            <person name="Goker M."/>
            <person name="Detter J.C."/>
            <person name="Woyke T."/>
            <person name="Bristow J."/>
            <person name="Eisen J.A."/>
            <person name="Markowitz V."/>
            <person name="Hugenholtz P."/>
            <person name="Klenk H.P."/>
            <person name="Kyrpides N.C."/>
        </authorList>
    </citation>
    <scope>NUCLEOTIDE SEQUENCE [LARGE SCALE GENOMIC DNA]</scope>
    <source>
        <strain evidence="2">ATCC 51119 / DSM 12145 / JCM 21818 / LMG 10337 / NBRC 100064 / NCIMB 13643</strain>
    </source>
</reference>
<dbReference type="InterPro" id="IPR015424">
    <property type="entry name" value="PyrdxlP-dep_Trfase"/>
</dbReference>
<dbReference type="HOGENOM" id="CLU_059313_0_0_10"/>
<evidence type="ECO:0000313" key="1">
    <source>
        <dbReference type="EMBL" id="ADY51405.1"/>
    </source>
</evidence>
<protein>
    <recommendedName>
        <fullName evidence="3">DegT/DnrJ/EryC1/StrS aminotransferase</fullName>
    </recommendedName>
</protein>
<dbReference type="Proteomes" id="UP000000310">
    <property type="component" value="Chromosome"/>
</dbReference>
<proteinExistence type="predicted"/>
<organism evidence="1 2">
    <name type="scientific">Pseudopedobacter saltans (strain ATCC 51119 / DSM 12145 / JCM 21818 / CCUG 39354 / LMG 10337 / NBRC 100064 / NCIMB 13643)</name>
    <name type="common">Pedobacter saltans</name>
    <dbReference type="NCBI Taxonomy" id="762903"/>
    <lineage>
        <taxon>Bacteria</taxon>
        <taxon>Pseudomonadati</taxon>
        <taxon>Bacteroidota</taxon>
        <taxon>Sphingobacteriia</taxon>
        <taxon>Sphingobacteriales</taxon>
        <taxon>Sphingobacteriaceae</taxon>
        <taxon>Pseudopedobacter</taxon>
    </lineage>
</organism>
<dbReference type="EMBL" id="CP002545">
    <property type="protein sequence ID" value="ADY51405.1"/>
    <property type="molecule type" value="Genomic_DNA"/>
</dbReference>
<dbReference type="SUPFAM" id="SSF53383">
    <property type="entry name" value="PLP-dependent transferases"/>
    <property type="match status" value="1"/>
</dbReference>
<gene>
    <name evidence="1" type="ordered locus">Pedsa_0833</name>
</gene>
<keyword evidence="2" id="KW-1185">Reference proteome</keyword>